<evidence type="ECO:0000313" key="1">
    <source>
        <dbReference type="EMBL" id="CAK9032074.1"/>
    </source>
</evidence>
<dbReference type="EMBL" id="CAXAMM010013736">
    <property type="protein sequence ID" value="CAK9032074.1"/>
    <property type="molecule type" value="Genomic_DNA"/>
</dbReference>
<keyword evidence="2" id="KW-1185">Reference proteome</keyword>
<gene>
    <name evidence="1" type="ORF">SCF082_LOCUS19911</name>
</gene>
<reference evidence="1 2" key="1">
    <citation type="submission" date="2024-02" db="EMBL/GenBank/DDBJ databases">
        <authorList>
            <person name="Chen Y."/>
            <person name="Shah S."/>
            <person name="Dougan E. K."/>
            <person name="Thang M."/>
            <person name="Chan C."/>
        </authorList>
    </citation>
    <scope>NUCLEOTIDE SEQUENCE [LARGE SCALE GENOMIC DNA]</scope>
</reference>
<protein>
    <submittedName>
        <fullName evidence="1">132 kDa protein</fullName>
    </submittedName>
</protein>
<evidence type="ECO:0000313" key="2">
    <source>
        <dbReference type="Proteomes" id="UP001642464"/>
    </source>
</evidence>
<dbReference type="Proteomes" id="UP001642464">
    <property type="component" value="Unassembled WGS sequence"/>
</dbReference>
<proteinExistence type="predicted"/>
<name>A0ABP0L0B4_9DINO</name>
<accession>A0ABP0L0B4</accession>
<comment type="caution">
    <text evidence="1">The sequence shown here is derived from an EMBL/GenBank/DDBJ whole genome shotgun (WGS) entry which is preliminary data.</text>
</comment>
<sequence>MVAFDSALHGFCASTGLALDRLAWQQAQLPVAIGGLGLRSAVDLADVAYIGSRVMVLDRCHALWTPAAWEGSAAATASLLLAVHVLAWKTAAGTDDICRLHACAADSADTVLNLVPSRILNTNLSKDDFLTCVGGRLGVDICIGGGACRFCGLAIDVKGRHPQSCMAGGDAVALHNSLRDLLHGYCARAQLRPQAEAPGLLDARRRPTDIFLRGATGLLPALPDGSRPAGPSALALDVAIINALGASHWDDTLRGAHDAVTAYAQRKRDHLGTASSCQQAGILYLPLVWDI</sequence>
<organism evidence="1 2">
    <name type="scientific">Durusdinium trenchii</name>
    <dbReference type="NCBI Taxonomy" id="1381693"/>
    <lineage>
        <taxon>Eukaryota</taxon>
        <taxon>Sar</taxon>
        <taxon>Alveolata</taxon>
        <taxon>Dinophyceae</taxon>
        <taxon>Suessiales</taxon>
        <taxon>Symbiodiniaceae</taxon>
        <taxon>Durusdinium</taxon>
    </lineage>
</organism>